<reference evidence="1" key="1">
    <citation type="submission" date="2011-04" db="EMBL/GenBank/DDBJ databases">
        <title>Evolution of plant cell wall degrading machinery underlies the functional diversity of forest fungi.</title>
        <authorList>
            <consortium name="US DOE Joint Genome Institute (JGI-PGF)"/>
            <person name="Eastwood D.C."/>
            <person name="Floudas D."/>
            <person name="Binder M."/>
            <person name="Majcherczyk A."/>
            <person name="Schneider P."/>
            <person name="Aerts A."/>
            <person name="Asiegbu F.O."/>
            <person name="Baker S.E."/>
            <person name="Barry K."/>
            <person name="Bendiksby M."/>
            <person name="Blumentritt M."/>
            <person name="Coutinho P.M."/>
            <person name="Cullen D."/>
            <person name="Cullen D."/>
            <person name="Gathman A."/>
            <person name="Goodell B."/>
            <person name="Henrissat B."/>
            <person name="Ihrmark K."/>
            <person name="Kauserud H."/>
            <person name="Kohler A."/>
            <person name="LaButti K."/>
            <person name="Lapidus A."/>
            <person name="Lavin J.L."/>
            <person name="Lee Y.-H."/>
            <person name="Lindquist E."/>
            <person name="Lilly W."/>
            <person name="Lucas S."/>
            <person name="Morin E."/>
            <person name="Murat C."/>
            <person name="Oguiza J.A."/>
            <person name="Park J."/>
            <person name="Pisabarro A.G."/>
            <person name="Riley R."/>
            <person name="Rosling A."/>
            <person name="Salamov A."/>
            <person name="Schmidt O."/>
            <person name="Schmutz J."/>
            <person name="Skrede I."/>
            <person name="Stenlid J."/>
            <person name="Wiebenga A."/>
            <person name="Xie X."/>
            <person name="Kues U."/>
            <person name="Hibbett D.S."/>
            <person name="Hoffmeister D."/>
            <person name="Hogberg N."/>
            <person name="Martin F."/>
            <person name="Grigoriev I.V."/>
            <person name="Watkinson S.C."/>
        </authorList>
    </citation>
    <scope>NUCLEOTIDE SEQUENCE</scope>
    <source>
        <strain evidence="1">S7.9</strain>
    </source>
</reference>
<dbReference type="RefSeq" id="XP_007323874.1">
    <property type="nucleotide sequence ID" value="XM_007323812.1"/>
</dbReference>
<dbReference type="HOGENOM" id="CLU_3051866_0_0_1"/>
<dbReference type="Proteomes" id="UP000008064">
    <property type="component" value="Unassembled WGS sequence"/>
</dbReference>
<evidence type="ECO:0000313" key="1">
    <source>
        <dbReference type="EMBL" id="EGO19153.1"/>
    </source>
</evidence>
<protein>
    <submittedName>
        <fullName evidence="1">Uncharacterized protein</fullName>
    </submittedName>
</protein>
<dbReference type="GeneID" id="18815860"/>
<accession>F8PBV0</accession>
<organism>
    <name type="scientific">Serpula lacrymans var. lacrymans (strain S7.9)</name>
    <name type="common">Dry rot fungus</name>
    <dbReference type="NCBI Taxonomy" id="578457"/>
    <lineage>
        <taxon>Eukaryota</taxon>
        <taxon>Fungi</taxon>
        <taxon>Dikarya</taxon>
        <taxon>Basidiomycota</taxon>
        <taxon>Agaricomycotina</taxon>
        <taxon>Agaricomycetes</taxon>
        <taxon>Agaricomycetidae</taxon>
        <taxon>Boletales</taxon>
        <taxon>Coniophorineae</taxon>
        <taxon>Serpulaceae</taxon>
        <taxon>Serpula</taxon>
    </lineage>
</organism>
<proteinExistence type="predicted"/>
<dbReference type="EMBL" id="GL945444">
    <property type="protein sequence ID" value="EGO19153.1"/>
    <property type="molecule type" value="Genomic_DNA"/>
</dbReference>
<dbReference type="AlphaFoldDB" id="F8PBV0"/>
<name>F8PBV0_SERL9</name>
<sequence>MKLVDRAEMLIWILTNTLEHKEDAVKAGSSWDPPRMALGNFLGSFGSPVGPSWE</sequence>
<gene>
    <name evidence="1" type="ORF">SERLADRAFT_443196</name>
</gene>
<dbReference type="KEGG" id="sla:SERLADRAFT_443196"/>